<feature type="region of interest" description="Disordered" evidence="1">
    <location>
        <begin position="19"/>
        <end position="60"/>
    </location>
</feature>
<proteinExistence type="predicted"/>
<feature type="compositionally biased region" description="Low complexity" evidence="1">
    <location>
        <begin position="20"/>
        <end position="41"/>
    </location>
</feature>
<name>A0ABP9BME9_9PSEU</name>
<dbReference type="Proteomes" id="UP001500928">
    <property type="component" value="Unassembled WGS sequence"/>
</dbReference>
<evidence type="ECO:0000313" key="2">
    <source>
        <dbReference type="EMBL" id="GAA4797498.1"/>
    </source>
</evidence>
<evidence type="ECO:0000313" key="3">
    <source>
        <dbReference type="Proteomes" id="UP001500928"/>
    </source>
</evidence>
<dbReference type="RefSeq" id="WP_345418340.1">
    <property type="nucleotide sequence ID" value="NZ_BAABHO010000031.1"/>
</dbReference>
<sequence>MITNRELALIPDSALELLEPRATSSVPTPRPSTTRGTVTTRSADRRAPRRMVRAPRPAQA</sequence>
<comment type="caution">
    <text evidence="2">The sequence shown here is derived from an EMBL/GenBank/DDBJ whole genome shotgun (WGS) entry which is preliminary data.</text>
</comment>
<accession>A0ABP9BME9</accession>
<dbReference type="EMBL" id="BAABHO010000031">
    <property type="protein sequence ID" value="GAA4797498.1"/>
    <property type="molecule type" value="Genomic_DNA"/>
</dbReference>
<protein>
    <submittedName>
        <fullName evidence="2">Uncharacterized protein</fullName>
    </submittedName>
</protein>
<keyword evidence="3" id="KW-1185">Reference proteome</keyword>
<evidence type="ECO:0000256" key="1">
    <source>
        <dbReference type="SAM" id="MobiDB-lite"/>
    </source>
</evidence>
<organism evidence="2 3">
    <name type="scientific">Actinomycetospora chlora</name>
    <dbReference type="NCBI Taxonomy" id="663608"/>
    <lineage>
        <taxon>Bacteria</taxon>
        <taxon>Bacillati</taxon>
        <taxon>Actinomycetota</taxon>
        <taxon>Actinomycetes</taxon>
        <taxon>Pseudonocardiales</taxon>
        <taxon>Pseudonocardiaceae</taxon>
        <taxon>Actinomycetospora</taxon>
    </lineage>
</organism>
<gene>
    <name evidence="2" type="ORF">GCM10023200_37140</name>
</gene>
<reference evidence="3" key="1">
    <citation type="journal article" date="2019" name="Int. J. Syst. Evol. Microbiol.">
        <title>The Global Catalogue of Microorganisms (GCM) 10K type strain sequencing project: providing services to taxonomists for standard genome sequencing and annotation.</title>
        <authorList>
            <consortium name="The Broad Institute Genomics Platform"/>
            <consortium name="The Broad Institute Genome Sequencing Center for Infectious Disease"/>
            <person name="Wu L."/>
            <person name="Ma J."/>
        </authorList>
    </citation>
    <scope>NUCLEOTIDE SEQUENCE [LARGE SCALE GENOMIC DNA]</scope>
    <source>
        <strain evidence="3">JCM 17979</strain>
    </source>
</reference>